<dbReference type="STRING" id="551991.SAMN05192529_13028"/>
<dbReference type="SUPFAM" id="SSF53056">
    <property type="entry name" value="beta-carbonic anhydrase, cab"/>
    <property type="match status" value="1"/>
</dbReference>
<comment type="catalytic activity">
    <reaction evidence="6">
        <text>hydrogencarbonate + H(+) = CO2 + H2O</text>
        <dbReference type="Rhea" id="RHEA:10748"/>
        <dbReference type="ChEBI" id="CHEBI:15377"/>
        <dbReference type="ChEBI" id="CHEBI:15378"/>
        <dbReference type="ChEBI" id="CHEBI:16526"/>
        <dbReference type="ChEBI" id="CHEBI:17544"/>
        <dbReference type="EC" id="4.2.1.1"/>
    </reaction>
</comment>
<feature type="binding site" evidence="7">
    <location>
        <position position="125"/>
    </location>
    <ligand>
        <name>Zn(2+)</name>
        <dbReference type="ChEBI" id="CHEBI:29105"/>
    </ligand>
</feature>
<dbReference type="Proteomes" id="UP000199041">
    <property type="component" value="Unassembled WGS sequence"/>
</dbReference>
<dbReference type="PANTHER" id="PTHR11002:SF76">
    <property type="entry name" value="CARBONIC ANHYDRASE"/>
    <property type="match status" value="1"/>
</dbReference>
<dbReference type="OrthoDB" id="9797527at2"/>
<dbReference type="PANTHER" id="PTHR11002">
    <property type="entry name" value="CARBONIC ANHYDRASE"/>
    <property type="match status" value="1"/>
</dbReference>
<dbReference type="CDD" id="cd03378">
    <property type="entry name" value="beta_CA_cladeC"/>
    <property type="match status" value="1"/>
</dbReference>
<sequence length="223" mass="24306">MRYFQANNNNTGFPGLVSPLPITDPYQALEILKNGNRRFLENSRLNRDHHSHIHATKDGQQPFAAILSCMDSRVAAELVFDQGIGDIFNIRIAGNIITPEVLGSLEYAVEVSGTPVILILGHTGCGAIGGACDQVSLGNLTGLLEKISPAIQTETSETERSSKNPEFVRKVTLIHLKNVLKDMLEHSPVIENAVKSGKVLVATAIYDIATGQVQFLEDSRKFI</sequence>
<feature type="binding site" evidence="7">
    <location>
        <position position="122"/>
    </location>
    <ligand>
        <name>Zn(2+)</name>
        <dbReference type="ChEBI" id="CHEBI:29105"/>
    </ligand>
</feature>
<dbReference type="InterPro" id="IPR001765">
    <property type="entry name" value="Carbonic_anhydrase"/>
</dbReference>
<dbReference type="GO" id="GO:0004089">
    <property type="term" value="F:carbonate dehydratase activity"/>
    <property type="evidence" value="ECO:0007669"/>
    <property type="project" value="UniProtKB-EC"/>
</dbReference>
<feature type="binding site" evidence="7">
    <location>
        <position position="69"/>
    </location>
    <ligand>
        <name>Zn(2+)</name>
        <dbReference type="ChEBI" id="CHEBI:29105"/>
    </ligand>
</feature>
<evidence type="ECO:0000256" key="6">
    <source>
        <dbReference type="ARBA" id="ARBA00048348"/>
    </source>
</evidence>
<keyword evidence="3 7" id="KW-0479">Metal-binding</keyword>
<accession>A0A1H4CCR1</accession>
<dbReference type="Gene3D" id="3.40.1050.10">
    <property type="entry name" value="Carbonic anhydrase"/>
    <property type="match status" value="1"/>
</dbReference>
<name>A0A1H4CCR1_9BACT</name>
<evidence type="ECO:0000256" key="4">
    <source>
        <dbReference type="ARBA" id="ARBA00022833"/>
    </source>
</evidence>
<dbReference type="InterPro" id="IPR036874">
    <property type="entry name" value="Carbonic_anhydrase_sf"/>
</dbReference>
<evidence type="ECO:0000256" key="3">
    <source>
        <dbReference type="ARBA" id="ARBA00022723"/>
    </source>
</evidence>
<evidence type="ECO:0000256" key="1">
    <source>
        <dbReference type="ARBA" id="ARBA00006217"/>
    </source>
</evidence>
<evidence type="ECO:0000313" key="8">
    <source>
        <dbReference type="EMBL" id="SEA58103.1"/>
    </source>
</evidence>
<organism evidence="8 9">
    <name type="scientific">Arachidicoccus rhizosphaerae</name>
    <dbReference type="NCBI Taxonomy" id="551991"/>
    <lineage>
        <taxon>Bacteria</taxon>
        <taxon>Pseudomonadati</taxon>
        <taxon>Bacteroidota</taxon>
        <taxon>Chitinophagia</taxon>
        <taxon>Chitinophagales</taxon>
        <taxon>Chitinophagaceae</taxon>
        <taxon>Arachidicoccus</taxon>
    </lineage>
</organism>
<keyword evidence="9" id="KW-1185">Reference proteome</keyword>
<dbReference type="SMART" id="SM00947">
    <property type="entry name" value="Pro_CA"/>
    <property type="match status" value="1"/>
</dbReference>
<protein>
    <recommendedName>
        <fullName evidence="2">carbonic anhydrase</fullName>
        <ecNumber evidence="2">4.2.1.1</ecNumber>
    </recommendedName>
</protein>
<evidence type="ECO:0000256" key="5">
    <source>
        <dbReference type="ARBA" id="ARBA00023239"/>
    </source>
</evidence>
<comment type="cofactor">
    <cofactor evidence="7">
        <name>Zn(2+)</name>
        <dbReference type="ChEBI" id="CHEBI:29105"/>
    </cofactor>
    <text evidence="7">Binds 1 zinc ion per subunit.</text>
</comment>
<dbReference type="GO" id="GO:0008270">
    <property type="term" value="F:zinc ion binding"/>
    <property type="evidence" value="ECO:0007669"/>
    <property type="project" value="InterPro"/>
</dbReference>
<gene>
    <name evidence="8" type="ORF">SAMN05192529_13028</name>
</gene>
<dbReference type="AlphaFoldDB" id="A0A1H4CCR1"/>
<proteinExistence type="inferred from homology"/>
<dbReference type="Pfam" id="PF00484">
    <property type="entry name" value="Pro_CA"/>
    <property type="match status" value="1"/>
</dbReference>
<evidence type="ECO:0000313" key="9">
    <source>
        <dbReference type="Proteomes" id="UP000199041"/>
    </source>
</evidence>
<dbReference type="EC" id="4.2.1.1" evidence="2"/>
<comment type="similarity">
    <text evidence="1">Belongs to the beta-class carbonic anhydrase family.</text>
</comment>
<dbReference type="RefSeq" id="WP_091400960.1">
    <property type="nucleotide sequence ID" value="NZ_FNQY01000030.1"/>
</dbReference>
<feature type="binding site" evidence="7">
    <location>
        <position position="71"/>
    </location>
    <ligand>
        <name>Zn(2+)</name>
        <dbReference type="ChEBI" id="CHEBI:29105"/>
    </ligand>
</feature>
<dbReference type="EMBL" id="FNQY01000030">
    <property type="protein sequence ID" value="SEA58103.1"/>
    <property type="molecule type" value="Genomic_DNA"/>
</dbReference>
<evidence type="ECO:0000256" key="7">
    <source>
        <dbReference type="PIRSR" id="PIRSR601765-1"/>
    </source>
</evidence>
<reference evidence="8 9" key="1">
    <citation type="submission" date="2016-10" db="EMBL/GenBank/DDBJ databases">
        <authorList>
            <person name="de Groot N.N."/>
        </authorList>
    </citation>
    <scope>NUCLEOTIDE SEQUENCE [LARGE SCALE GENOMIC DNA]</scope>
    <source>
        <strain evidence="8 9">Vu-144</strain>
    </source>
</reference>
<keyword evidence="4 7" id="KW-0862">Zinc</keyword>
<evidence type="ECO:0000256" key="2">
    <source>
        <dbReference type="ARBA" id="ARBA00012925"/>
    </source>
</evidence>
<keyword evidence="5" id="KW-0456">Lyase</keyword>